<name>A0AAV8UL77_9RHOD</name>
<dbReference type="CDD" id="cd05325">
    <property type="entry name" value="carb_red_sniffer_like_SDR_c"/>
    <property type="match status" value="1"/>
</dbReference>
<dbReference type="Proteomes" id="UP001157974">
    <property type="component" value="Unassembled WGS sequence"/>
</dbReference>
<dbReference type="InterPro" id="IPR002347">
    <property type="entry name" value="SDR_fam"/>
</dbReference>
<dbReference type="PRINTS" id="PR00081">
    <property type="entry name" value="GDHRDH"/>
</dbReference>
<evidence type="ECO:0000313" key="1">
    <source>
        <dbReference type="EMBL" id="KAJ8902754.1"/>
    </source>
</evidence>
<dbReference type="PANTHER" id="PTHR43544:SF12">
    <property type="entry name" value="NAD(P)-BINDING ROSSMANN-FOLD SUPERFAMILY PROTEIN"/>
    <property type="match status" value="1"/>
</dbReference>
<dbReference type="Pfam" id="PF00106">
    <property type="entry name" value="adh_short"/>
    <property type="match status" value="1"/>
</dbReference>
<dbReference type="GO" id="GO:0005737">
    <property type="term" value="C:cytoplasm"/>
    <property type="evidence" value="ECO:0007669"/>
    <property type="project" value="TreeGrafter"/>
</dbReference>
<protein>
    <submittedName>
        <fullName evidence="1">Uncharacterized protein</fullName>
    </submittedName>
</protein>
<evidence type="ECO:0000313" key="2">
    <source>
        <dbReference type="Proteomes" id="UP001157974"/>
    </source>
</evidence>
<dbReference type="SUPFAM" id="SSF51735">
    <property type="entry name" value="NAD(P)-binding Rossmann-fold domains"/>
    <property type="match status" value="1"/>
</dbReference>
<organism evidence="1 2">
    <name type="scientific">Rhodosorus marinus</name>
    <dbReference type="NCBI Taxonomy" id="101924"/>
    <lineage>
        <taxon>Eukaryota</taxon>
        <taxon>Rhodophyta</taxon>
        <taxon>Stylonematophyceae</taxon>
        <taxon>Stylonematales</taxon>
        <taxon>Stylonemataceae</taxon>
        <taxon>Rhodosorus</taxon>
    </lineage>
</organism>
<dbReference type="InterPro" id="IPR036291">
    <property type="entry name" value="NAD(P)-bd_dom_sf"/>
</dbReference>
<dbReference type="Gene3D" id="3.40.50.720">
    <property type="entry name" value="NAD(P)-binding Rossmann-like Domain"/>
    <property type="match status" value="1"/>
</dbReference>
<reference evidence="1 2" key="1">
    <citation type="journal article" date="2023" name="Nat. Commun.">
        <title>Origin of minicircular mitochondrial genomes in red algae.</title>
        <authorList>
            <person name="Lee Y."/>
            <person name="Cho C.H."/>
            <person name="Lee Y.M."/>
            <person name="Park S.I."/>
            <person name="Yang J.H."/>
            <person name="West J.A."/>
            <person name="Bhattacharya D."/>
            <person name="Yoon H.S."/>
        </authorList>
    </citation>
    <scope>NUCLEOTIDE SEQUENCE [LARGE SCALE GENOMIC DNA]</scope>
    <source>
        <strain evidence="1 2">CCMP1338</strain>
        <tissue evidence="1">Whole cell</tissue>
    </source>
</reference>
<gene>
    <name evidence="1" type="ORF">NDN08_006074</name>
</gene>
<dbReference type="PANTHER" id="PTHR43544">
    <property type="entry name" value="SHORT-CHAIN DEHYDROGENASE/REDUCTASE"/>
    <property type="match status" value="1"/>
</dbReference>
<accession>A0AAV8UL77</accession>
<proteinExistence type="predicted"/>
<keyword evidence="2" id="KW-1185">Reference proteome</keyword>
<sequence>MISFAFSGGRVKSLSSNTRSALLVCRWASMQATDAAKARNADVEAAALVVGASRGIGLAISQVLPKRFKGKIFCACRNPDEAGALGALWQFNPERFTILKMDVTEEASVSEAAEKLKEISGGRLDLLINTAGILHDKSTSRMPERNLSQVDADWMIENFKINTVGPALVMKHFTPLMITSRKEGRVFSLLATISARVGSISDNQLGGWYSYRISKAAQNQLSRTSSLELKRRGTAIVALHPGTVNTDLSEPFQGNVRPEKLFPVDTAAVQLLDVIDSLDISDSGKFFDYAREPIEW</sequence>
<dbReference type="InterPro" id="IPR051468">
    <property type="entry name" value="Fungal_SecMetab_SDRs"/>
</dbReference>
<dbReference type="GO" id="GO:0016491">
    <property type="term" value="F:oxidoreductase activity"/>
    <property type="evidence" value="ECO:0007669"/>
    <property type="project" value="TreeGrafter"/>
</dbReference>
<dbReference type="EMBL" id="JAMWBK010000008">
    <property type="protein sequence ID" value="KAJ8902754.1"/>
    <property type="molecule type" value="Genomic_DNA"/>
</dbReference>
<dbReference type="AlphaFoldDB" id="A0AAV8UL77"/>
<comment type="caution">
    <text evidence="1">The sequence shown here is derived from an EMBL/GenBank/DDBJ whole genome shotgun (WGS) entry which is preliminary data.</text>
</comment>